<dbReference type="InterPro" id="IPR000182">
    <property type="entry name" value="GNAT_dom"/>
</dbReference>
<sequence>MVPTYHAWMQDPEILELTASEPLSLDEEYEMQQSWRDSEDKLTFILLDQSLQSSMAGDVNIFFGQGDDPEKLYELGEIEVMVAAPESRRKGIAREAVQLMQAFAAQFLGTKQFLAKIKDENVASQKLFESLGYVLEKHVEVFQEIHYRFHVNREDLTPIVTEELQEDHDLVLSASLPGLSAPGSFTRSRAGLSMQSRRCGAWDAGFCCISLGADVD</sequence>
<evidence type="ECO:0000259" key="4">
    <source>
        <dbReference type="PROSITE" id="PS51186"/>
    </source>
</evidence>
<dbReference type="SUPFAM" id="SSF55729">
    <property type="entry name" value="Acyl-CoA N-acyltransferases (Nat)"/>
    <property type="match status" value="1"/>
</dbReference>
<dbReference type="Pfam" id="PF13302">
    <property type="entry name" value="Acetyltransf_3"/>
    <property type="match status" value="1"/>
</dbReference>
<feature type="domain" description="N-acetyltransferase" evidence="4">
    <location>
        <begin position="1"/>
        <end position="154"/>
    </location>
</feature>
<reference evidence="5 6" key="1">
    <citation type="submission" date="2024-02" db="EMBL/GenBank/DDBJ databases">
        <authorList>
            <person name="Chen Y."/>
            <person name="Shah S."/>
            <person name="Dougan E. K."/>
            <person name="Thang M."/>
            <person name="Chan C."/>
        </authorList>
    </citation>
    <scope>NUCLEOTIDE SEQUENCE [LARGE SCALE GENOMIC DNA]</scope>
</reference>
<dbReference type="InterPro" id="IPR016181">
    <property type="entry name" value="Acyl_CoA_acyltransferase"/>
</dbReference>
<keyword evidence="2" id="KW-0808">Transferase</keyword>
<evidence type="ECO:0000256" key="3">
    <source>
        <dbReference type="ARBA" id="ARBA00023315"/>
    </source>
</evidence>
<dbReference type="EMBL" id="CAXAMN010028506">
    <property type="protein sequence ID" value="CAK9116778.1"/>
    <property type="molecule type" value="Genomic_DNA"/>
</dbReference>
<comment type="caution">
    <text evidence="5">The sequence shown here is derived from an EMBL/GenBank/DDBJ whole genome shotgun (WGS) entry which is preliminary data.</text>
</comment>
<keyword evidence="3" id="KW-0012">Acyltransferase</keyword>
<evidence type="ECO:0000313" key="5">
    <source>
        <dbReference type="EMBL" id="CAK9116778.1"/>
    </source>
</evidence>
<organism evidence="5 6">
    <name type="scientific">Durusdinium trenchii</name>
    <dbReference type="NCBI Taxonomy" id="1381693"/>
    <lineage>
        <taxon>Eukaryota</taxon>
        <taxon>Sar</taxon>
        <taxon>Alveolata</taxon>
        <taxon>Dinophyceae</taxon>
        <taxon>Suessiales</taxon>
        <taxon>Symbiodiniaceae</taxon>
        <taxon>Durusdinium</taxon>
    </lineage>
</organism>
<name>A0ABP0SWP8_9DINO</name>
<gene>
    <name evidence="5" type="ORF">CCMP2556_LOCUS54265</name>
</gene>
<protein>
    <recommendedName>
        <fullName evidence="4">N-acetyltransferase domain-containing protein</fullName>
    </recommendedName>
</protein>
<comment type="similarity">
    <text evidence="1">Belongs to the acetyltransferase family. GNAT subfamily.</text>
</comment>
<evidence type="ECO:0000256" key="2">
    <source>
        <dbReference type="ARBA" id="ARBA00022679"/>
    </source>
</evidence>
<evidence type="ECO:0000313" key="6">
    <source>
        <dbReference type="Proteomes" id="UP001642484"/>
    </source>
</evidence>
<dbReference type="Gene3D" id="3.40.630.30">
    <property type="match status" value="1"/>
</dbReference>
<accession>A0ABP0SWP8</accession>
<dbReference type="PROSITE" id="PS51186">
    <property type="entry name" value="GNAT"/>
    <property type="match status" value="1"/>
</dbReference>
<dbReference type="PANTHER" id="PTHR13256:SF16">
    <property type="entry name" value="ALPHA_BETA-TUBULIN-N-ACETYLTRANSFERASE 9"/>
    <property type="match status" value="1"/>
</dbReference>
<dbReference type="Proteomes" id="UP001642484">
    <property type="component" value="Unassembled WGS sequence"/>
</dbReference>
<evidence type="ECO:0000256" key="1">
    <source>
        <dbReference type="ARBA" id="ARBA00009342"/>
    </source>
</evidence>
<dbReference type="PANTHER" id="PTHR13256">
    <property type="entry name" value="N-ACETYLTRANSFERASE 9"/>
    <property type="match status" value="1"/>
</dbReference>
<keyword evidence="6" id="KW-1185">Reference proteome</keyword>
<dbReference type="InterPro" id="IPR039135">
    <property type="entry name" value="NAT9-like"/>
</dbReference>
<proteinExistence type="inferred from homology"/>